<accession>A0ABS0Y683</accession>
<organism evidence="1 2">
    <name type="scientific">Microvirga splendida</name>
    <dbReference type="NCBI Taxonomy" id="2795727"/>
    <lineage>
        <taxon>Bacteria</taxon>
        <taxon>Pseudomonadati</taxon>
        <taxon>Pseudomonadota</taxon>
        <taxon>Alphaproteobacteria</taxon>
        <taxon>Hyphomicrobiales</taxon>
        <taxon>Methylobacteriaceae</taxon>
        <taxon>Microvirga</taxon>
    </lineage>
</organism>
<dbReference type="EMBL" id="JAELXT010000024">
    <property type="protein sequence ID" value="MBJ6127415.1"/>
    <property type="molecule type" value="Genomic_DNA"/>
</dbReference>
<sequence length="45" mass="4962">MTRKDRVALYGRIGLVLASFAIIGGVVAEPLLRPLWSPRLTVAQR</sequence>
<reference evidence="2" key="1">
    <citation type="submission" date="2020-12" db="EMBL/GenBank/DDBJ databases">
        <title>Hymenobacter sp.</title>
        <authorList>
            <person name="Kim M.K."/>
        </authorList>
    </citation>
    <scope>NUCLEOTIDE SEQUENCE [LARGE SCALE GENOMIC DNA]</scope>
    <source>
        <strain evidence="2">BT325</strain>
    </source>
</reference>
<evidence type="ECO:0000313" key="1">
    <source>
        <dbReference type="EMBL" id="MBJ6127415.1"/>
    </source>
</evidence>
<name>A0ABS0Y683_9HYPH</name>
<dbReference type="RefSeq" id="WP_199050638.1">
    <property type="nucleotide sequence ID" value="NZ_JAELXT010000024.1"/>
</dbReference>
<gene>
    <name evidence="1" type="ORF">JAO75_18595</name>
</gene>
<protein>
    <submittedName>
        <fullName evidence="1">Uncharacterized protein</fullName>
    </submittedName>
</protein>
<keyword evidence="2" id="KW-1185">Reference proteome</keyword>
<dbReference type="Proteomes" id="UP000620670">
    <property type="component" value="Unassembled WGS sequence"/>
</dbReference>
<comment type="caution">
    <text evidence="1">The sequence shown here is derived from an EMBL/GenBank/DDBJ whole genome shotgun (WGS) entry which is preliminary data.</text>
</comment>
<evidence type="ECO:0000313" key="2">
    <source>
        <dbReference type="Proteomes" id="UP000620670"/>
    </source>
</evidence>
<proteinExistence type="predicted"/>